<protein>
    <submittedName>
        <fullName evidence="1">Uncharacterized protein</fullName>
    </submittedName>
</protein>
<reference evidence="1 2" key="1">
    <citation type="journal article" date="2008" name="Nature">
        <title>The genome of the model beetle and pest Tribolium castaneum.</title>
        <authorList>
            <consortium name="Tribolium Genome Sequencing Consortium"/>
            <person name="Richards S."/>
            <person name="Gibbs R.A."/>
            <person name="Weinstock G.M."/>
            <person name="Brown S.J."/>
            <person name="Denell R."/>
            <person name="Beeman R.W."/>
            <person name="Gibbs R."/>
            <person name="Beeman R.W."/>
            <person name="Brown S.J."/>
            <person name="Bucher G."/>
            <person name="Friedrich M."/>
            <person name="Grimmelikhuijzen C.J."/>
            <person name="Klingler M."/>
            <person name="Lorenzen M."/>
            <person name="Richards S."/>
            <person name="Roth S."/>
            <person name="Schroder R."/>
            <person name="Tautz D."/>
            <person name="Zdobnov E.M."/>
            <person name="Muzny D."/>
            <person name="Gibbs R.A."/>
            <person name="Weinstock G.M."/>
            <person name="Attaway T."/>
            <person name="Bell S."/>
            <person name="Buhay C.J."/>
            <person name="Chandrabose M.N."/>
            <person name="Chavez D."/>
            <person name="Clerk-Blankenburg K.P."/>
            <person name="Cree A."/>
            <person name="Dao M."/>
            <person name="Davis C."/>
            <person name="Chacko J."/>
            <person name="Dinh H."/>
            <person name="Dugan-Rocha S."/>
            <person name="Fowler G."/>
            <person name="Garner T.T."/>
            <person name="Garnes J."/>
            <person name="Gnirke A."/>
            <person name="Hawes A."/>
            <person name="Hernandez J."/>
            <person name="Hines S."/>
            <person name="Holder M."/>
            <person name="Hume J."/>
            <person name="Jhangiani S.N."/>
            <person name="Joshi V."/>
            <person name="Khan Z.M."/>
            <person name="Jackson L."/>
            <person name="Kovar C."/>
            <person name="Kowis A."/>
            <person name="Lee S."/>
            <person name="Lewis L.R."/>
            <person name="Margolis J."/>
            <person name="Morgan M."/>
            <person name="Nazareth L.V."/>
            <person name="Nguyen N."/>
            <person name="Okwuonu G."/>
            <person name="Parker D."/>
            <person name="Richards S."/>
            <person name="Ruiz S.J."/>
            <person name="Santibanez J."/>
            <person name="Savard J."/>
            <person name="Scherer S.E."/>
            <person name="Schneider B."/>
            <person name="Sodergren E."/>
            <person name="Tautz D."/>
            <person name="Vattahil S."/>
            <person name="Villasana D."/>
            <person name="White C.S."/>
            <person name="Wright R."/>
            <person name="Park Y."/>
            <person name="Beeman R.W."/>
            <person name="Lord J."/>
            <person name="Oppert B."/>
            <person name="Lorenzen M."/>
            <person name="Brown S."/>
            <person name="Wang L."/>
            <person name="Savard J."/>
            <person name="Tautz D."/>
            <person name="Richards S."/>
            <person name="Weinstock G."/>
            <person name="Gibbs R.A."/>
            <person name="Liu Y."/>
            <person name="Worley K."/>
            <person name="Weinstock G."/>
            <person name="Elsik C.G."/>
            <person name="Reese J.T."/>
            <person name="Elhaik E."/>
            <person name="Landan G."/>
            <person name="Graur D."/>
            <person name="Arensburger P."/>
            <person name="Atkinson P."/>
            <person name="Beeman R.W."/>
            <person name="Beidler J."/>
            <person name="Brown S.J."/>
            <person name="Demuth J.P."/>
            <person name="Drury D.W."/>
            <person name="Du Y.Z."/>
            <person name="Fujiwara H."/>
            <person name="Lorenzen M."/>
            <person name="Maselli V."/>
            <person name="Osanai M."/>
            <person name="Park Y."/>
            <person name="Robertson H.M."/>
            <person name="Tu Z."/>
            <person name="Wang J.J."/>
            <person name="Wang S."/>
            <person name="Richards S."/>
            <person name="Song H."/>
            <person name="Zhang L."/>
            <person name="Sodergren E."/>
            <person name="Werner D."/>
            <person name="Stanke M."/>
            <person name="Morgenstern B."/>
            <person name="Solovyev V."/>
            <person name="Kosarev P."/>
            <person name="Brown G."/>
            <person name="Chen H.C."/>
            <person name="Ermolaeva O."/>
            <person name="Hlavina W."/>
            <person name="Kapustin Y."/>
            <person name="Kiryutin B."/>
            <person name="Kitts P."/>
            <person name="Maglott D."/>
            <person name="Pruitt K."/>
            <person name="Sapojnikov V."/>
            <person name="Souvorov A."/>
            <person name="Mackey A.J."/>
            <person name="Waterhouse R.M."/>
            <person name="Wyder S."/>
            <person name="Zdobnov E.M."/>
            <person name="Zdobnov E.M."/>
            <person name="Wyder S."/>
            <person name="Kriventseva E.V."/>
            <person name="Kadowaki T."/>
            <person name="Bork P."/>
            <person name="Aranda M."/>
            <person name="Bao R."/>
            <person name="Beermann A."/>
            <person name="Berns N."/>
            <person name="Bolognesi R."/>
            <person name="Bonneton F."/>
            <person name="Bopp D."/>
            <person name="Brown S.J."/>
            <person name="Bucher G."/>
            <person name="Butts T."/>
            <person name="Chaumot A."/>
            <person name="Denell R.E."/>
            <person name="Ferrier D.E."/>
            <person name="Friedrich M."/>
            <person name="Gordon C.M."/>
            <person name="Jindra M."/>
            <person name="Klingler M."/>
            <person name="Lan Q."/>
            <person name="Lattorff H.M."/>
            <person name="Laudet V."/>
            <person name="von Levetsow C."/>
            <person name="Liu Z."/>
            <person name="Lutz R."/>
            <person name="Lynch J.A."/>
            <person name="da Fonseca R.N."/>
            <person name="Posnien N."/>
            <person name="Reuter R."/>
            <person name="Roth S."/>
            <person name="Savard J."/>
            <person name="Schinko J.B."/>
            <person name="Schmitt C."/>
            <person name="Schoppmeier M."/>
            <person name="Schroder R."/>
            <person name="Shippy T.D."/>
            <person name="Simonnet F."/>
            <person name="Marques-Souza H."/>
            <person name="Tautz D."/>
            <person name="Tomoyasu Y."/>
            <person name="Trauner J."/>
            <person name="Van der Zee M."/>
            <person name="Vervoort M."/>
            <person name="Wittkopp N."/>
            <person name="Wimmer E.A."/>
            <person name="Yang X."/>
            <person name="Jones A.K."/>
            <person name="Sattelle D.B."/>
            <person name="Ebert P.R."/>
            <person name="Nelson D."/>
            <person name="Scott J.G."/>
            <person name="Beeman R.W."/>
            <person name="Muthukrishnan S."/>
            <person name="Kramer K.J."/>
            <person name="Arakane Y."/>
            <person name="Beeman R.W."/>
            <person name="Zhu Q."/>
            <person name="Hogenkamp D."/>
            <person name="Dixit R."/>
            <person name="Oppert B."/>
            <person name="Jiang H."/>
            <person name="Zou Z."/>
            <person name="Marshall J."/>
            <person name="Elpidina E."/>
            <person name="Vinokurov K."/>
            <person name="Oppert C."/>
            <person name="Zou Z."/>
            <person name="Evans J."/>
            <person name="Lu Z."/>
            <person name="Zhao P."/>
            <person name="Sumathipala N."/>
            <person name="Altincicek B."/>
            <person name="Vilcinskas A."/>
            <person name="Williams M."/>
            <person name="Hultmark D."/>
            <person name="Hetru C."/>
            <person name="Jiang H."/>
            <person name="Grimmelikhuijzen C.J."/>
            <person name="Hauser F."/>
            <person name="Cazzamali G."/>
            <person name="Williamson M."/>
            <person name="Park Y."/>
            <person name="Li B."/>
            <person name="Tanaka Y."/>
            <person name="Predel R."/>
            <person name="Neupert S."/>
            <person name="Schachtner J."/>
            <person name="Verleyen P."/>
            <person name="Raible F."/>
            <person name="Bork P."/>
            <person name="Friedrich M."/>
            <person name="Walden K.K."/>
            <person name="Robertson H.M."/>
            <person name="Angeli S."/>
            <person name="Foret S."/>
            <person name="Bucher G."/>
            <person name="Schuetz S."/>
            <person name="Maleszka R."/>
            <person name="Wimmer E.A."/>
            <person name="Beeman R.W."/>
            <person name="Lorenzen M."/>
            <person name="Tomoyasu Y."/>
            <person name="Miller S.C."/>
            <person name="Grossmann D."/>
            <person name="Bucher G."/>
        </authorList>
    </citation>
    <scope>NUCLEOTIDE SEQUENCE [LARGE SCALE GENOMIC DNA]</scope>
    <source>
        <strain evidence="1 2">Georgia GA2</strain>
    </source>
</reference>
<organism evidence="1 2">
    <name type="scientific">Tribolium castaneum</name>
    <name type="common">Red flour beetle</name>
    <dbReference type="NCBI Taxonomy" id="7070"/>
    <lineage>
        <taxon>Eukaryota</taxon>
        <taxon>Metazoa</taxon>
        <taxon>Ecdysozoa</taxon>
        <taxon>Arthropoda</taxon>
        <taxon>Hexapoda</taxon>
        <taxon>Insecta</taxon>
        <taxon>Pterygota</taxon>
        <taxon>Neoptera</taxon>
        <taxon>Endopterygota</taxon>
        <taxon>Coleoptera</taxon>
        <taxon>Polyphaga</taxon>
        <taxon>Cucujiformia</taxon>
        <taxon>Tenebrionidae</taxon>
        <taxon>Tenebrionidae incertae sedis</taxon>
        <taxon>Tribolium</taxon>
    </lineage>
</organism>
<sequence length="62" mass="6679">MIGGDCGANERVCVCDVCEIIGHNDVVYDRCANVIDECGKLISKTTKRKSVERACEVSAVCV</sequence>
<name>A0A139W906_TRICA</name>
<evidence type="ECO:0000313" key="1">
    <source>
        <dbReference type="EMBL" id="KXZ75767.1"/>
    </source>
</evidence>
<dbReference type="AlphaFoldDB" id="A0A139W906"/>
<dbReference type="EMBL" id="KQ972835">
    <property type="protein sequence ID" value="KXZ75767.1"/>
    <property type="molecule type" value="Genomic_DNA"/>
</dbReference>
<accession>A0A139W906</accession>
<dbReference type="Proteomes" id="UP000007266">
    <property type="component" value="Unassembled WGS sequence"/>
</dbReference>
<keyword evidence="2" id="KW-1185">Reference proteome</keyword>
<evidence type="ECO:0000313" key="2">
    <source>
        <dbReference type="Proteomes" id="UP000007266"/>
    </source>
</evidence>
<reference evidence="1 2" key="2">
    <citation type="journal article" date="2010" name="Nucleic Acids Res.">
        <title>BeetleBase in 2010: revisions to provide comprehensive genomic information for Tribolium castaneum.</title>
        <authorList>
            <person name="Kim H.S."/>
            <person name="Murphy T."/>
            <person name="Xia J."/>
            <person name="Caragea D."/>
            <person name="Park Y."/>
            <person name="Beeman R.W."/>
            <person name="Lorenzen M.D."/>
            <person name="Butcher S."/>
            <person name="Manak J.R."/>
            <person name="Brown S.J."/>
        </authorList>
    </citation>
    <scope>NUCLEOTIDE SEQUENCE [LARGE SCALE GENOMIC DNA]</scope>
    <source>
        <strain evidence="1 2">Georgia GA2</strain>
    </source>
</reference>
<gene>
    <name evidence="1" type="primary">AUGUSTUS-3.0.2_32707</name>
    <name evidence="1" type="ORF">TcasGA2_TC032707</name>
</gene>
<dbReference type="InParanoid" id="A0A139W906"/>
<proteinExistence type="predicted"/>